<comment type="caution">
    <text evidence="1">The sequence shown here is derived from an EMBL/GenBank/DDBJ whole genome shotgun (WGS) entry which is preliminary data.</text>
</comment>
<dbReference type="Proteomes" id="UP000821865">
    <property type="component" value="Chromosome 3"/>
</dbReference>
<reference evidence="1" key="1">
    <citation type="submission" date="2020-05" db="EMBL/GenBank/DDBJ databases">
        <title>Large-scale comparative analyses of tick genomes elucidate their genetic diversity and vector capacities.</title>
        <authorList>
            <person name="Jia N."/>
            <person name="Wang J."/>
            <person name="Shi W."/>
            <person name="Du L."/>
            <person name="Sun Y."/>
            <person name="Zhan W."/>
            <person name="Jiang J."/>
            <person name="Wang Q."/>
            <person name="Zhang B."/>
            <person name="Ji P."/>
            <person name="Sakyi L.B."/>
            <person name="Cui X."/>
            <person name="Yuan T."/>
            <person name="Jiang B."/>
            <person name="Yang W."/>
            <person name="Lam T.T.-Y."/>
            <person name="Chang Q."/>
            <person name="Ding S."/>
            <person name="Wang X."/>
            <person name="Zhu J."/>
            <person name="Ruan X."/>
            <person name="Zhao L."/>
            <person name="Wei J."/>
            <person name="Que T."/>
            <person name="Du C."/>
            <person name="Cheng J."/>
            <person name="Dai P."/>
            <person name="Han X."/>
            <person name="Huang E."/>
            <person name="Gao Y."/>
            <person name="Liu J."/>
            <person name="Shao H."/>
            <person name="Ye R."/>
            <person name="Li L."/>
            <person name="Wei W."/>
            <person name="Wang X."/>
            <person name="Wang C."/>
            <person name="Yang T."/>
            <person name="Huo Q."/>
            <person name="Li W."/>
            <person name="Guo W."/>
            <person name="Chen H."/>
            <person name="Zhou L."/>
            <person name="Ni X."/>
            <person name="Tian J."/>
            <person name="Zhou Y."/>
            <person name="Sheng Y."/>
            <person name="Liu T."/>
            <person name="Pan Y."/>
            <person name="Xia L."/>
            <person name="Li J."/>
            <person name="Zhao F."/>
            <person name="Cao W."/>
        </authorList>
    </citation>
    <scope>NUCLEOTIDE SEQUENCE</scope>
    <source>
        <strain evidence="1">Dsil-2018</strain>
    </source>
</reference>
<evidence type="ECO:0000313" key="1">
    <source>
        <dbReference type="EMBL" id="KAH7960886.1"/>
    </source>
</evidence>
<gene>
    <name evidence="1" type="ORF">HPB49_024207</name>
</gene>
<sequence length="601" mass="65385">MNPVPEGHASAVEAGLQPEGDYEDDCAPFGEGAYQVRILLIAVVAGGFCYIQWVLFRLSSRVMDHWCSRPPAFLNVSVDEWKKLAIPRDANGTYSRCTVREPPNAGIIARVVTCSSWEFDLGEYGNTIVSEWSIVCERRQLNDIARAAHYCATVFSLLVAGQVADRVGRTTVAIVALAGFQLTLLGSALATDFQTYVIMRSVTGATAGCLLPLYVILYEVTTTPRRLFYCVLAPALSTIFVPIFAFLIDFWKMSWSSSHLMLAVSAGGLLGTFYIIHESPSWLLHMHRTQDAESVALKAANVNGVSPSTCLEALRKEMRRRHCDEPCVEPNVETSCVDSCVWASSLRKRTILLAASWFIIGWTHSHYTLDRGIQVSDYVRIATYLGIGPTFIAIWSFLQRGKGVKRVIVTLTLVSSSSSSVLFFMYDLGATFPTMVVLTIMRLSVTVSLALIFFLALNIYPIQARCTGLCTGFAACTSGEVLGHLAFHRLLQSGEDPALVVTSILNAAAGFAVYHIPAEVSSIAVGAPVATTNSVSGASQVVPSSGERAPLADGTRVGQYAHEGLSTVSAQSLAVKKRRPGSEPMPEQFAVRPSKIFRELQ</sequence>
<accession>A0ACB8D950</accession>
<dbReference type="EMBL" id="CM023472">
    <property type="protein sequence ID" value="KAH7960886.1"/>
    <property type="molecule type" value="Genomic_DNA"/>
</dbReference>
<evidence type="ECO:0000313" key="2">
    <source>
        <dbReference type="Proteomes" id="UP000821865"/>
    </source>
</evidence>
<name>A0ACB8D950_DERSI</name>
<protein>
    <submittedName>
        <fullName evidence="1">Uncharacterized protein</fullName>
    </submittedName>
</protein>
<keyword evidence="2" id="KW-1185">Reference proteome</keyword>
<proteinExistence type="predicted"/>
<organism evidence="1 2">
    <name type="scientific">Dermacentor silvarum</name>
    <name type="common">Tick</name>
    <dbReference type="NCBI Taxonomy" id="543639"/>
    <lineage>
        <taxon>Eukaryota</taxon>
        <taxon>Metazoa</taxon>
        <taxon>Ecdysozoa</taxon>
        <taxon>Arthropoda</taxon>
        <taxon>Chelicerata</taxon>
        <taxon>Arachnida</taxon>
        <taxon>Acari</taxon>
        <taxon>Parasitiformes</taxon>
        <taxon>Ixodida</taxon>
        <taxon>Ixodoidea</taxon>
        <taxon>Ixodidae</taxon>
        <taxon>Rhipicephalinae</taxon>
        <taxon>Dermacentor</taxon>
    </lineage>
</organism>